<name>A0AAD8PIM5_9PEZI</name>
<evidence type="ECO:0000313" key="2">
    <source>
        <dbReference type="EMBL" id="KAK1561750.1"/>
    </source>
</evidence>
<dbReference type="RefSeq" id="XP_060406841.1">
    <property type="nucleotide sequence ID" value="XM_060556206.1"/>
</dbReference>
<dbReference type="Proteomes" id="UP001230504">
    <property type="component" value="Unassembled WGS sequence"/>
</dbReference>
<dbReference type="AlphaFoldDB" id="A0AAD8PIM5"/>
<dbReference type="GeneID" id="85440446"/>
<reference evidence="2" key="1">
    <citation type="submission" date="2021-06" db="EMBL/GenBank/DDBJ databases">
        <title>Comparative genomics, transcriptomics and evolutionary studies reveal genomic signatures of adaptation to plant cell wall in hemibiotrophic fungi.</title>
        <authorList>
            <consortium name="DOE Joint Genome Institute"/>
            <person name="Baroncelli R."/>
            <person name="Diaz J.F."/>
            <person name="Benocci T."/>
            <person name="Peng M."/>
            <person name="Battaglia E."/>
            <person name="Haridas S."/>
            <person name="Andreopoulos W."/>
            <person name="Labutti K."/>
            <person name="Pangilinan J."/>
            <person name="Floch G.L."/>
            <person name="Makela M.R."/>
            <person name="Henrissat B."/>
            <person name="Grigoriev I.V."/>
            <person name="Crouch J.A."/>
            <person name="De Vries R.P."/>
            <person name="Sukno S.A."/>
            <person name="Thon M.R."/>
        </authorList>
    </citation>
    <scope>NUCLEOTIDE SEQUENCE</scope>
    <source>
        <strain evidence="2">CBS 125086</strain>
    </source>
</reference>
<proteinExistence type="predicted"/>
<evidence type="ECO:0000256" key="1">
    <source>
        <dbReference type="SAM" id="MobiDB-lite"/>
    </source>
</evidence>
<accession>A0AAD8PIM5</accession>
<keyword evidence="3" id="KW-1185">Reference proteome</keyword>
<gene>
    <name evidence="2" type="ORF">LY79DRAFT_530819</name>
</gene>
<protein>
    <submittedName>
        <fullName evidence="2">Uncharacterized protein</fullName>
    </submittedName>
</protein>
<feature type="region of interest" description="Disordered" evidence="1">
    <location>
        <begin position="135"/>
        <end position="173"/>
    </location>
</feature>
<evidence type="ECO:0000313" key="3">
    <source>
        <dbReference type="Proteomes" id="UP001230504"/>
    </source>
</evidence>
<comment type="caution">
    <text evidence="2">The sequence shown here is derived from an EMBL/GenBank/DDBJ whole genome shotgun (WGS) entry which is preliminary data.</text>
</comment>
<dbReference type="EMBL" id="JAHLJV010000234">
    <property type="protein sequence ID" value="KAK1561750.1"/>
    <property type="molecule type" value="Genomic_DNA"/>
</dbReference>
<organism evidence="2 3">
    <name type="scientific">Colletotrichum navitas</name>
    <dbReference type="NCBI Taxonomy" id="681940"/>
    <lineage>
        <taxon>Eukaryota</taxon>
        <taxon>Fungi</taxon>
        <taxon>Dikarya</taxon>
        <taxon>Ascomycota</taxon>
        <taxon>Pezizomycotina</taxon>
        <taxon>Sordariomycetes</taxon>
        <taxon>Hypocreomycetidae</taxon>
        <taxon>Glomerellales</taxon>
        <taxon>Glomerellaceae</taxon>
        <taxon>Colletotrichum</taxon>
        <taxon>Colletotrichum graminicola species complex</taxon>
    </lineage>
</organism>
<sequence>MIFLRRSAVKVWLSTRLFICEMITMTTMTMTMTTIGVDHRSQDHRHLDQVTMTMGLDSGHKNRTPRRLGRMAVTVGSSDDRVPTPRHLVQMMVTGLDGGPKTRHLHQIMATVDADHDQMIPAPLSHLVGETTVCTVKQTPPKGPGDPSGRPNSGPGPDQPDNGPKPPRAVDRD</sequence>